<dbReference type="InterPro" id="IPR001214">
    <property type="entry name" value="SET_dom"/>
</dbReference>
<evidence type="ECO:0000256" key="6">
    <source>
        <dbReference type="ARBA" id="ARBA00022691"/>
    </source>
</evidence>
<keyword evidence="6" id="KW-0949">S-adenosyl-L-methionine</keyword>
<keyword evidence="7" id="KW-0539">Nucleus</keyword>
<dbReference type="PANTHER" id="PTHR22884">
    <property type="entry name" value="SET DOMAIN PROTEINS"/>
    <property type="match status" value="1"/>
</dbReference>
<name>A0AAN9ILN6_CROPI</name>
<gene>
    <name evidence="10" type="ORF">RIF29_09693</name>
</gene>
<keyword evidence="4" id="KW-0489">Methyltransferase</keyword>
<accession>A0AAN9ILN6</accession>
<dbReference type="Proteomes" id="UP001372338">
    <property type="component" value="Unassembled WGS sequence"/>
</dbReference>
<dbReference type="GO" id="GO:0032259">
    <property type="term" value="P:methylation"/>
    <property type="evidence" value="ECO:0007669"/>
    <property type="project" value="UniProtKB-KW"/>
</dbReference>
<dbReference type="InterPro" id="IPR050777">
    <property type="entry name" value="SET2_Histone-Lys_MeTrsfase"/>
</dbReference>
<dbReference type="AlphaFoldDB" id="A0AAN9ILN6"/>
<reference evidence="10 11" key="1">
    <citation type="submission" date="2024-01" db="EMBL/GenBank/DDBJ databases">
        <title>The genomes of 5 underutilized Papilionoideae crops provide insights into root nodulation and disease resistanc.</title>
        <authorList>
            <person name="Yuan L."/>
        </authorList>
    </citation>
    <scope>NUCLEOTIDE SEQUENCE [LARGE SCALE GENOMIC DNA]</scope>
    <source>
        <strain evidence="10">ZHUSHIDOU_FW_LH</strain>
        <tissue evidence="10">Leaf</tissue>
    </source>
</reference>
<dbReference type="EMBL" id="JAYWIO010000002">
    <property type="protein sequence ID" value="KAK7281576.1"/>
    <property type="molecule type" value="Genomic_DNA"/>
</dbReference>
<sequence length="219" mass="24525">MKEKLQLYKISKFVLQQVLDVHAYEARQRDYALKGHKHFYFMTLNGNEVIDASAKGNLGRFINHSCDPNCRTEKVNVAILIKGNVPTPKYFNTVRRQTSRPMLKDSCVMPTTDSRLIGTTEKEKESYMNPVSAISKIHTSVEVQDSKGKLPSSVQLENISQQNAMESDLVEKPSSIPRSETASLITESKVLKNSINTNRGSKTERVEGGHGVSRSNLLV</sequence>
<dbReference type="Pfam" id="PF00856">
    <property type="entry name" value="SET"/>
    <property type="match status" value="1"/>
</dbReference>
<dbReference type="SUPFAM" id="SSF82199">
    <property type="entry name" value="SET domain"/>
    <property type="match status" value="1"/>
</dbReference>
<proteinExistence type="predicted"/>
<dbReference type="Gene3D" id="2.170.270.10">
    <property type="entry name" value="SET domain"/>
    <property type="match status" value="1"/>
</dbReference>
<evidence type="ECO:0000256" key="8">
    <source>
        <dbReference type="SAM" id="MobiDB-lite"/>
    </source>
</evidence>
<evidence type="ECO:0000256" key="2">
    <source>
        <dbReference type="ARBA" id="ARBA00004286"/>
    </source>
</evidence>
<evidence type="ECO:0000256" key="3">
    <source>
        <dbReference type="ARBA" id="ARBA00022454"/>
    </source>
</evidence>
<evidence type="ECO:0000256" key="4">
    <source>
        <dbReference type="ARBA" id="ARBA00022603"/>
    </source>
</evidence>
<comment type="caution">
    <text evidence="10">The sequence shown here is derived from an EMBL/GenBank/DDBJ whole genome shotgun (WGS) entry which is preliminary data.</text>
</comment>
<keyword evidence="3" id="KW-0158">Chromosome</keyword>
<protein>
    <recommendedName>
        <fullName evidence="9">SET domain-containing protein</fullName>
    </recommendedName>
</protein>
<evidence type="ECO:0000256" key="7">
    <source>
        <dbReference type="ARBA" id="ARBA00023242"/>
    </source>
</evidence>
<evidence type="ECO:0000259" key="9">
    <source>
        <dbReference type="Pfam" id="PF00856"/>
    </source>
</evidence>
<feature type="region of interest" description="Disordered" evidence="8">
    <location>
        <begin position="161"/>
        <end position="219"/>
    </location>
</feature>
<dbReference type="InterPro" id="IPR046341">
    <property type="entry name" value="SET_dom_sf"/>
</dbReference>
<organism evidence="10 11">
    <name type="scientific">Crotalaria pallida</name>
    <name type="common">Smooth rattlebox</name>
    <name type="synonym">Crotalaria striata</name>
    <dbReference type="NCBI Taxonomy" id="3830"/>
    <lineage>
        <taxon>Eukaryota</taxon>
        <taxon>Viridiplantae</taxon>
        <taxon>Streptophyta</taxon>
        <taxon>Embryophyta</taxon>
        <taxon>Tracheophyta</taxon>
        <taxon>Spermatophyta</taxon>
        <taxon>Magnoliopsida</taxon>
        <taxon>eudicotyledons</taxon>
        <taxon>Gunneridae</taxon>
        <taxon>Pentapetalae</taxon>
        <taxon>rosids</taxon>
        <taxon>fabids</taxon>
        <taxon>Fabales</taxon>
        <taxon>Fabaceae</taxon>
        <taxon>Papilionoideae</taxon>
        <taxon>50 kb inversion clade</taxon>
        <taxon>genistoids sensu lato</taxon>
        <taxon>core genistoids</taxon>
        <taxon>Crotalarieae</taxon>
        <taxon>Crotalaria</taxon>
    </lineage>
</organism>
<evidence type="ECO:0000256" key="1">
    <source>
        <dbReference type="ARBA" id="ARBA00004123"/>
    </source>
</evidence>
<feature type="compositionally biased region" description="Polar residues" evidence="8">
    <location>
        <begin position="176"/>
        <end position="200"/>
    </location>
</feature>
<feature type="domain" description="SET" evidence="9">
    <location>
        <begin position="18"/>
        <end position="75"/>
    </location>
</feature>
<dbReference type="GO" id="GO:0005634">
    <property type="term" value="C:nucleus"/>
    <property type="evidence" value="ECO:0007669"/>
    <property type="project" value="UniProtKB-SubCell"/>
</dbReference>
<keyword evidence="11" id="KW-1185">Reference proteome</keyword>
<evidence type="ECO:0000313" key="10">
    <source>
        <dbReference type="EMBL" id="KAK7281576.1"/>
    </source>
</evidence>
<dbReference type="GO" id="GO:0008168">
    <property type="term" value="F:methyltransferase activity"/>
    <property type="evidence" value="ECO:0007669"/>
    <property type="project" value="UniProtKB-KW"/>
</dbReference>
<dbReference type="GO" id="GO:0005694">
    <property type="term" value="C:chromosome"/>
    <property type="evidence" value="ECO:0007669"/>
    <property type="project" value="UniProtKB-SubCell"/>
</dbReference>
<keyword evidence="5" id="KW-0808">Transferase</keyword>
<evidence type="ECO:0000313" key="11">
    <source>
        <dbReference type="Proteomes" id="UP001372338"/>
    </source>
</evidence>
<comment type="subcellular location">
    <subcellularLocation>
        <location evidence="2">Chromosome</location>
    </subcellularLocation>
    <subcellularLocation>
        <location evidence="1">Nucleus</location>
    </subcellularLocation>
</comment>
<evidence type="ECO:0000256" key="5">
    <source>
        <dbReference type="ARBA" id="ARBA00022679"/>
    </source>
</evidence>